<dbReference type="InterPro" id="IPR003423">
    <property type="entry name" value="OMP_efflux"/>
</dbReference>
<sequence>MTARRARPRVAGFALGFESGVAVCGRGLACVVLAAAWLAGCAVGPDFVRPAPPQAGGYAREPLPAQTVASDIHGGEAQHFVQGLDLPGDWWTLFRSPALNAIIERALAANPSLQAAQAALREANETRLAGEGALFPTISAGASVTREKKAPASLGSGSGSAIPPFTLKSASVNVTYLLDVWGGTRRQVEALTAQAEFQRFELEASYLTLISNVVLAALQDASLRAQVAATQEIVDIETQQLAGLKREFAIGAAANTAVLAQAAALAQARAALPPLQKQLAQTRNQLAAYLGRFPNDAPTETFELESLQLPVTLPVSLPSQLVAQRPDIRASEALLHAASAEIGVATANLLPQLTLSAAYGSETAQTLFGPGTAVWNIGAGLLQPLFEGGTLLHRRRAAIAAYDAAAAQYRVTVVTAFQNVADALRALQSDANAVNAQAAAERAAADSLAASQRQFRIGEISHLALLDAQRTYQQARIGEIQARVARYSDVVALFQALGGGWWNRADVRDDGGNAVAR</sequence>
<dbReference type="Gene3D" id="2.20.200.10">
    <property type="entry name" value="Outer membrane efflux proteins (OEP)"/>
    <property type="match status" value="1"/>
</dbReference>
<keyword evidence="2" id="KW-1134">Transmembrane beta strand</keyword>
<evidence type="ECO:0000313" key="4">
    <source>
        <dbReference type="Proteomes" id="UP000057910"/>
    </source>
</evidence>
<dbReference type="AlphaFoldDB" id="A0ABD4E411"/>
<dbReference type="EMBL" id="LPAD01000051">
    <property type="protein sequence ID" value="KVN86585.1"/>
    <property type="molecule type" value="Genomic_DNA"/>
</dbReference>
<dbReference type="SUPFAM" id="SSF56954">
    <property type="entry name" value="Outer membrane efflux proteins (OEP)"/>
    <property type="match status" value="1"/>
</dbReference>
<comment type="subcellular location">
    <subcellularLocation>
        <location evidence="2">Cell membrane</location>
        <topology evidence="2">Lipid-anchor</topology>
    </subcellularLocation>
</comment>
<dbReference type="NCBIfam" id="TIGR01845">
    <property type="entry name" value="outer_NodT"/>
    <property type="match status" value="1"/>
</dbReference>
<dbReference type="GO" id="GO:0005886">
    <property type="term" value="C:plasma membrane"/>
    <property type="evidence" value="ECO:0007669"/>
    <property type="project" value="UniProtKB-SubCell"/>
</dbReference>
<evidence type="ECO:0000313" key="3">
    <source>
        <dbReference type="EMBL" id="KVN86585.1"/>
    </source>
</evidence>
<dbReference type="PANTHER" id="PTHR30203:SF33">
    <property type="entry name" value="BLR4455 PROTEIN"/>
    <property type="match status" value="1"/>
</dbReference>
<keyword evidence="2" id="KW-0449">Lipoprotein</keyword>
<accession>A0ABD4E411</accession>
<evidence type="ECO:0000256" key="2">
    <source>
        <dbReference type="RuleBase" id="RU362097"/>
    </source>
</evidence>
<gene>
    <name evidence="3" type="ORF">WJ68_10665</name>
</gene>
<keyword evidence="2" id="KW-0472">Membrane</keyword>
<name>A0ABD4E411_9BURK</name>
<dbReference type="PANTHER" id="PTHR30203">
    <property type="entry name" value="OUTER MEMBRANE CATION EFFLUX PROTEIN"/>
    <property type="match status" value="1"/>
</dbReference>
<keyword evidence="2" id="KW-0564">Palmitate</keyword>
<comment type="similarity">
    <text evidence="1 2">Belongs to the outer membrane factor (OMF) (TC 1.B.17) family.</text>
</comment>
<organism evidence="3 4">
    <name type="scientific">Burkholderia ubonensis</name>
    <dbReference type="NCBI Taxonomy" id="101571"/>
    <lineage>
        <taxon>Bacteria</taxon>
        <taxon>Pseudomonadati</taxon>
        <taxon>Pseudomonadota</taxon>
        <taxon>Betaproteobacteria</taxon>
        <taxon>Burkholderiales</taxon>
        <taxon>Burkholderiaceae</taxon>
        <taxon>Burkholderia</taxon>
        <taxon>Burkholderia cepacia complex</taxon>
    </lineage>
</organism>
<dbReference type="Gene3D" id="1.20.1600.10">
    <property type="entry name" value="Outer membrane efflux proteins (OEP)"/>
    <property type="match status" value="1"/>
</dbReference>
<dbReference type="Proteomes" id="UP000057910">
    <property type="component" value="Unassembled WGS sequence"/>
</dbReference>
<dbReference type="InterPro" id="IPR010131">
    <property type="entry name" value="MdtP/NodT-like"/>
</dbReference>
<evidence type="ECO:0000256" key="1">
    <source>
        <dbReference type="ARBA" id="ARBA00007613"/>
    </source>
</evidence>
<proteinExistence type="inferred from homology"/>
<dbReference type="RefSeq" id="WP_060039470.1">
    <property type="nucleotide sequence ID" value="NZ_LPAD01000051.1"/>
</dbReference>
<reference evidence="3 4" key="1">
    <citation type="submission" date="2015-11" db="EMBL/GenBank/DDBJ databases">
        <title>Expanding the genomic diversity of Burkholderia species for the development of highly accurate diagnostics.</title>
        <authorList>
            <person name="Sahl J."/>
            <person name="Keim P."/>
            <person name="Wagner D."/>
        </authorList>
    </citation>
    <scope>NUCLEOTIDE SEQUENCE [LARGE SCALE GENOMIC DNA]</scope>
    <source>
        <strain evidence="3 4">MSMB1585WGS</strain>
    </source>
</reference>
<protein>
    <submittedName>
        <fullName evidence="3">RND transporter</fullName>
    </submittedName>
</protein>
<comment type="caution">
    <text evidence="3">The sequence shown here is derived from an EMBL/GenBank/DDBJ whole genome shotgun (WGS) entry which is preliminary data.</text>
</comment>
<dbReference type="Pfam" id="PF02321">
    <property type="entry name" value="OEP"/>
    <property type="match status" value="2"/>
</dbReference>
<keyword evidence="2" id="KW-0812">Transmembrane</keyword>